<keyword evidence="4" id="KW-1185">Reference proteome</keyword>
<dbReference type="RefSeq" id="WP_175440675.1">
    <property type="nucleotide sequence ID" value="NZ_BMMJ01000007.1"/>
</dbReference>
<dbReference type="STRING" id="683228.GA0070617_5498"/>
<evidence type="ECO:0000313" key="3">
    <source>
        <dbReference type="EMBL" id="SCL64537.1"/>
    </source>
</evidence>
<feature type="region of interest" description="Disordered" evidence="1">
    <location>
        <begin position="69"/>
        <end position="91"/>
    </location>
</feature>
<name>A0A1C6VEH9_9ACTN</name>
<proteinExistence type="predicted"/>
<dbReference type="EMBL" id="FMIA01000002">
    <property type="protein sequence ID" value="SCL64537.1"/>
    <property type="molecule type" value="Genomic_DNA"/>
</dbReference>
<gene>
    <name evidence="3" type="ORF">GA0070617_5498</name>
</gene>
<keyword evidence="2" id="KW-1133">Transmembrane helix</keyword>
<evidence type="ECO:0000313" key="4">
    <source>
        <dbReference type="Proteomes" id="UP000198937"/>
    </source>
</evidence>
<feature type="transmembrane region" description="Helical" evidence="2">
    <location>
        <begin position="19"/>
        <end position="41"/>
    </location>
</feature>
<reference evidence="3 4" key="1">
    <citation type="submission" date="2016-06" db="EMBL/GenBank/DDBJ databases">
        <authorList>
            <person name="Kjaerup R.B."/>
            <person name="Dalgaard T.S."/>
            <person name="Juul-Madsen H.R."/>
        </authorList>
    </citation>
    <scope>NUCLEOTIDE SEQUENCE [LARGE SCALE GENOMIC DNA]</scope>
    <source>
        <strain evidence="3 4">DSM 45577</strain>
    </source>
</reference>
<keyword evidence="2" id="KW-0472">Membrane</keyword>
<dbReference type="Proteomes" id="UP000198937">
    <property type="component" value="Unassembled WGS sequence"/>
</dbReference>
<dbReference type="AlphaFoldDB" id="A0A1C6VEH9"/>
<keyword evidence="2" id="KW-0812">Transmembrane</keyword>
<evidence type="ECO:0000256" key="2">
    <source>
        <dbReference type="SAM" id="Phobius"/>
    </source>
</evidence>
<feature type="transmembrane region" description="Helical" evidence="2">
    <location>
        <begin position="47"/>
        <end position="65"/>
    </location>
</feature>
<organism evidence="3 4">
    <name type="scientific">Micromonospora yangpuensis</name>
    <dbReference type="NCBI Taxonomy" id="683228"/>
    <lineage>
        <taxon>Bacteria</taxon>
        <taxon>Bacillati</taxon>
        <taxon>Actinomycetota</taxon>
        <taxon>Actinomycetes</taxon>
        <taxon>Micromonosporales</taxon>
        <taxon>Micromonosporaceae</taxon>
        <taxon>Micromonospora</taxon>
    </lineage>
</organism>
<evidence type="ECO:0000256" key="1">
    <source>
        <dbReference type="SAM" id="MobiDB-lite"/>
    </source>
</evidence>
<accession>A0A1C6VEH9</accession>
<sequence length="91" mass="9358">MDDDLVTPTAEAPPRRARLVGVFELLSAAGVVMLLAGLWVWVGAGPALAVVGALVVWMGVAGGRAEARAAAGEPVDEPLPSRPAPFTIETR</sequence>
<protein>
    <submittedName>
        <fullName evidence="3">Uncharacterized protein</fullName>
    </submittedName>
</protein>